<dbReference type="EMBL" id="JACGWN010000012">
    <property type="protein sequence ID" value="KAL0416140.1"/>
    <property type="molecule type" value="Genomic_DNA"/>
</dbReference>
<sequence>MTGNDGEGGQGSIKEQKMLTFPKKLRLHVGDHPGMSLVIAPFDGRNYLSWSRSIKLALGAKHKLDFIDGTCKKPEKGKDEMEQWERVDCMSRFGGNNGPMLYEIQRKIASLTQGDMSISGYYTKLKKLWDELAHFTTLPQCSCGSSKAIAELNASSKLLQVFMGLGDSYDHCEEPNTVNGSPTFKWKGLFDDLDERRSRDRPGK</sequence>
<reference evidence="2" key="2">
    <citation type="journal article" date="2024" name="Plant">
        <title>Genomic evolution and insights into agronomic trait innovations of Sesamum species.</title>
        <authorList>
            <person name="Miao H."/>
            <person name="Wang L."/>
            <person name="Qu L."/>
            <person name="Liu H."/>
            <person name="Sun Y."/>
            <person name="Le M."/>
            <person name="Wang Q."/>
            <person name="Wei S."/>
            <person name="Zheng Y."/>
            <person name="Lin W."/>
            <person name="Duan Y."/>
            <person name="Cao H."/>
            <person name="Xiong S."/>
            <person name="Wang X."/>
            <person name="Wei L."/>
            <person name="Li C."/>
            <person name="Ma Q."/>
            <person name="Ju M."/>
            <person name="Zhao R."/>
            <person name="Li G."/>
            <person name="Mu C."/>
            <person name="Tian Q."/>
            <person name="Mei H."/>
            <person name="Zhang T."/>
            <person name="Gao T."/>
            <person name="Zhang H."/>
        </authorList>
    </citation>
    <scope>NUCLEOTIDE SEQUENCE</scope>
    <source>
        <strain evidence="2">KEN1</strain>
    </source>
</reference>
<evidence type="ECO:0000259" key="1">
    <source>
        <dbReference type="Pfam" id="PF14244"/>
    </source>
</evidence>
<comment type="caution">
    <text evidence="2">The sequence shown here is derived from an EMBL/GenBank/DDBJ whole genome shotgun (WGS) entry which is preliminary data.</text>
</comment>
<dbReference type="AlphaFoldDB" id="A0AAW2UFN4"/>
<organism evidence="2">
    <name type="scientific">Sesamum latifolium</name>
    <dbReference type="NCBI Taxonomy" id="2727402"/>
    <lineage>
        <taxon>Eukaryota</taxon>
        <taxon>Viridiplantae</taxon>
        <taxon>Streptophyta</taxon>
        <taxon>Embryophyta</taxon>
        <taxon>Tracheophyta</taxon>
        <taxon>Spermatophyta</taxon>
        <taxon>Magnoliopsida</taxon>
        <taxon>eudicotyledons</taxon>
        <taxon>Gunneridae</taxon>
        <taxon>Pentapetalae</taxon>
        <taxon>asterids</taxon>
        <taxon>lamiids</taxon>
        <taxon>Lamiales</taxon>
        <taxon>Pedaliaceae</taxon>
        <taxon>Sesamum</taxon>
    </lineage>
</organism>
<name>A0AAW2UFN4_9LAMI</name>
<feature type="domain" description="Retrotransposon Copia-like N-terminal" evidence="1">
    <location>
        <begin position="28"/>
        <end position="75"/>
    </location>
</feature>
<dbReference type="PANTHER" id="PTHR37610">
    <property type="entry name" value="CCHC-TYPE DOMAIN-CONTAINING PROTEIN"/>
    <property type="match status" value="1"/>
</dbReference>
<evidence type="ECO:0000313" key="2">
    <source>
        <dbReference type="EMBL" id="KAL0416140.1"/>
    </source>
</evidence>
<protein>
    <recommendedName>
        <fullName evidence="1">Retrotransposon Copia-like N-terminal domain-containing protein</fullName>
    </recommendedName>
</protein>
<accession>A0AAW2UFN4</accession>
<dbReference type="InterPro" id="IPR029472">
    <property type="entry name" value="Copia-like_N"/>
</dbReference>
<dbReference type="PANTHER" id="PTHR37610:SF40">
    <property type="entry name" value="OS01G0909600 PROTEIN"/>
    <property type="match status" value="1"/>
</dbReference>
<proteinExistence type="predicted"/>
<gene>
    <name evidence="2" type="ORF">Slati_3445900</name>
</gene>
<dbReference type="Pfam" id="PF14244">
    <property type="entry name" value="Retrotran_gag_3"/>
    <property type="match status" value="1"/>
</dbReference>
<reference evidence="2" key="1">
    <citation type="submission" date="2020-06" db="EMBL/GenBank/DDBJ databases">
        <authorList>
            <person name="Li T."/>
            <person name="Hu X."/>
            <person name="Zhang T."/>
            <person name="Song X."/>
            <person name="Zhang H."/>
            <person name="Dai N."/>
            <person name="Sheng W."/>
            <person name="Hou X."/>
            <person name="Wei L."/>
        </authorList>
    </citation>
    <scope>NUCLEOTIDE SEQUENCE</scope>
    <source>
        <strain evidence="2">KEN1</strain>
        <tissue evidence="2">Leaf</tissue>
    </source>
</reference>